<dbReference type="Proteomes" id="UP000183832">
    <property type="component" value="Unassembled WGS sequence"/>
</dbReference>
<protein>
    <recommendedName>
        <fullName evidence="4">Protein MMS22-like</fullName>
    </recommendedName>
    <alternativeName>
        <fullName evidence="10">Methyl methanesulfonate-sensitivity protein 22-like</fullName>
    </alternativeName>
</protein>
<comment type="similarity">
    <text evidence="3">Belongs to the MMS22 family. MMS22L subfamily.</text>
</comment>
<dbReference type="GO" id="GO:0000724">
    <property type="term" value="P:double-strand break repair via homologous recombination"/>
    <property type="evidence" value="ECO:0007669"/>
    <property type="project" value="InterPro"/>
</dbReference>
<comment type="subcellular location">
    <subcellularLocation>
        <location evidence="2">Chromosome</location>
    </subcellularLocation>
    <subcellularLocation>
        <location evidence="1">Nucleus</location>
    </subcellularLocation>
</comment>
<keyword evidence="8" id="KW-0234">DNA repair</keyword>
<dbReference type="InterPro" id="IPR029425">
    <property type="entry name" value="MMS22L_N"/>
</dbReference>
<dbReference type="AlphaFoldDB" id="A0A1J1IGV0"/>
<evidence type="ECO:0000313" key="13">
    <source>
        <dbReference type="EMBL" id="CRK99443.1"/>
    </source>
</evidence>
<feature type="domain" description="MMS22-like C-terminal" evidence="12">
    <location>
        <begin position="714"/>
        <end position="803"/>
    </location>
</feature>
<name>A0A1J1IGV0_9DIPT</name>
<dbReference type="Pfam" id="PF14911">
    <property type="entry name" value="MMS22L_C"/>
    <property type="match status" value="1"/>
</dbReference>
<dbReference type="Pfam" id="PF14910">
    <property type="entry name" value="MMS22L_N"/>
    <property type="match status" value="1"/>
</dbReference>
<dbReference type="InterPro" id="IPR042320">
    <property type="entry name" value="MMS22-like"/>
</dbReference>
<keyword evidence="9" id="KW-0539">Nucleus</keyword>
<evidence type="ECO:0000256" key="8">
    <source>
        <dbReference type="ARBA" id="ARBA00023204"/>
    </source>
</evidence>
<evidence type="ECO:0000256" key="9">
    <source>
        <dbReference type="ARBA" id="ARBA00023242"/>
    </source>
</evidence>
<evidence type="ECO:0000259" key="12">
    <source>
        <dbReference type="Pfam" id="PF14911"/>
    </source>
</evidence>
<keyword evidence="7" id="KW-0156">Chromatin regulator</keyword>
<evidence type="ECO:0000256" key="7">
    <source>
        <dbReference type="ARBA" id="ARBA00022853"/>
    </source>
</evidence>
<organism evidence="13 14">
    <name type="scientific">Clunio marinus</name>
    <dbReference type="NCBI Taxonomy" id="568069"/>
    <lineage>
        <taxon>Eukaryota</taxon>
        <taxon>Metazoa</taxon>
        <taxon>Ecdysozoa</taxon>
        <taxon>Arthropoda</taxon>
        <taxon>Hexapoda</taxon>
        <taxon>Insecta</taxon>
        <taxon>Pterygota</taxon>
        <taxon>Neoptera</taxon>
        <taxon>Endopterygota</taxon>
        <taxon>Diptera</taxon>
        <taxon>Nematocera</taxon>
        <taxon>Chironomoidea</taxon>
        <taxon>Chironomidae</taxon>
        <taxon>Clunio</taxon>
    </lineage>
</organism>
<dbReference type="EMBL" id="CVRI01000050">
    <property type="protein sequence ID" value="CRK99443.1"/>
    <property type="molecule type" value="Genomic_DNA"/>
</dbReference>
<evidence type="ECO:0000313" key="14">
    <source>
        <dbReference type="Proteomes" id="UP000183832"/>
    </source>
</evidence>
<evidence type="ECO:0000256" key="6">
    <source>
        <dbReference type="ARBA" id="ARBA00022763"/>
    </source>
</evidence>
<keyword evidence="5" id="KW-0158">Chromosome</keyword>
<evidence type="ECO:0000256" key="2">
    <source>
        <dbReference type="ARBA" id="ARBA00004286"/>
    </source>
</evidence>
<evidence type="ECO:0000256" key="10">
    <source>
        <dbReference type="ARBA" id="ARBA00033326"/>
    </source>
</evidence>
<proteinExistence type="inferred from homology"/>
<reference evidence="13 14" key="1">
    <citation type="submission" date="2015-04" db="EMBL/GenBank/DDBJ databases">
        <authorList>
            <person name="Syromyatnikov M.Y."/>
            <person name="Popov V.N."/>
        </authorList>
    </citation>
    <scope>NUCLEOTIDE SEQUENCE [LARGE SCALE GENOMIC DNA]</scope>
</reference>
<dbReference type="PANTHER" id="PTHR28547:SF1">
    <property type="entry name" value="PROTEIN MMS22-LIKE"/>
    <property type="match status" value="1"/>
</dbReference>
<accession>A0A1J1IGV0</accession>
<evidence type="ECO:0000256" key="5">
    <source>
        <dbReference type="ARBA" id="ARBA00022454"/>
    </source>
</evidence>
<dbReference type="GO" id="GO:0006325">
    <property type="term" value="P:chromatin organization"/>
    <property type="evidence" value="ECO:0007669"/>
    <property type="project" value="UniProtKB-KW"/>
</dbReference>
<feature type="domain" description="Protein MMS22-like N-terminal" evidence="11">
    <location>
        <begin position="135"/>
        <end position="558"/>
    </location>
</feature>
<keyword evidence="14" id="KW-1185">Reference proteome</keyword>
<dbReference type="OrthoDB" id="8193282at2759"/>
<evidence type="ECO:0000256" key="3">
    <source>
        <dbReference type="ARBA" id="ARBA00006585"/>
    </source>
</evidence>
<dbReference type="InterPro" id="IPR029424">
    <property type="entry name" value="MMS22L_C"/>
</dbReference>
<gene>
    <name evidence="13" type="primary">putative Protein MMS22-like</name>
    <name evidence="13" type="ORF">CLUMA_CG012613</name>
</gene>
<dbReference type="GO" id="GO:0031297">
    <property type="term" value="P:replication fork processing"/>
    <property type="evidence" value="ECO:0007669"/>
    <property type="project" value="InterPro"/>
</dbReference>
<feature type="non-terminal residue" evidence="13">
    <location>
        <position position="814"/>
    </location>
</feature>
<evidence type="ECO:0000256" key="4">
    <source>
        <dbReference type="ARBA" id="ARBA00021061"/>
    </source>
</evidence>
<evidence type="ECO:0000259" key="11">
    <source>
        <dbReference type="Pfam" id="PF14910"/>
    </source>
</evidence>
<sequence length="814" mass="94112">MELSGYTFDCDLPVDVIVQIARINIQKLAISMVDSFLNTDSTFFNFRQEVTRLMLIFRCKIYDLSNRDLELLRITFGTFDAMINFSSVSSACCIEGNVSNSSLYHFFHGQLEWRWIYLTMMYKLDYSRGILMNDGSEFSIEVLLLMYDLITLSISKYNKCNSSGSINFATTFICSCVKEIWTIIYLLMMKLQHDSIDIWTILSKIFSIMYEEKNPYQEIPSKKNLLRTSSKIATKKNLDLFMVWFFCDLTKILIRNSADVLQRKRSYELFESLTKNYLKVEQSEENLLIFDVWTPKSKILIILWEKFQKKINSPFLVAGQNPSFMTVSSVSAAGYLKRIKEQQRKTTKLNPNWTSYEMFVHLLGKIVQRFTQDDQMIQVQKILGRIYTKFPSSKLQTLNEIGIHNILQLFITLSVSTSFQYIANKVSETMLQISLEKVNLQHHMMKGHIAMLILHRENQMDITNYASKLMTQVEQLTKKATNNSSVTSMLKIIADAFPIIFLHHPNDDENAFENGEEILLNSWIVKYLSNGTASEQDRVFESLTKIIEKIRELRKKSLGSEKLLLISQKLFNILLPHCEEIFGENESMWLPAMIANLCLLADDFQDQDPNDVPKFDVTFKTFLEINCLNIEDGIRFLTIILEKNHQSKSIDKLTVMQFWIKSSILISNGNNNHLKELTKHVMKFEDFTSICETAKIHPAEFINTKEPLCIFISNIDYRNDPHIGKVLNDVIIKWAPLLKITTNSKVVAKPFIICVNLKNTEVVSLVFSKLAKAFIALQNRKASPHASLILTVFEEVMNVVEDDDNLGRFNNSCD</sequence>
<dbReference type="GO" id="GO:0043596">
    <property type="term" value="C:nuclear replication fork"/>
    <property type="evidence" value="ECO:0007669"/>
    <property type="project" value="TreeGrafter"/>
</dbReference>
<keyword evidence="6" id="KW-0227">DNA damage</keyword>
<evidence type="ECO:0000256" key="1">
    <source>
        <dbReference type="ARBA" id="ARBA00004123"/>
    </source>
</evidence>
<dbReference type="PANTHER" id="PTHR28547">
    <property type="entry name" value="PROTEIN MMS22-LIKE"/>
    <property type="match status" value="1"/>
</dbReference>